<gene>
    <name evidence="4" type="primary">20353390</name>
    <name evidence="3" type="ORF">GGTG_12932</name>
</gene>
<feature type="region of interest" description="Disordered" evidence="2">
    <location>
        <begin position="411"/>
        <end position="433"/>
    </location>
</feature>
<evidence type="ECO:0000256" key="2">
    <source>
        <dbReference type="SAM" id="MobiDB-lite"/>
    </source>
</evidence>
<feature type="compositionally biased region" description="Polar residues" evidence="2">
    <location>
        <begin position="115"/>
        <end position="124"/>
    </location>
</feature>
<dbReference type="OrthoDB" id="5328813at2759"/>
<feature type="region of interest" description="Disordered" evidence="2">
    <location>
        <begin position="1"/>
        <end position="139"/>
    </location>
</feature>
<evidence type="ECO:0000256" key="1">
    <source>
        <dbReference type="SAM" id="Coils"/>
    </source>
</evidence>
<feature type="compositionally biased region" description="Low complexity" evidence="2">
    <location>
        <begin position="411"/>
        <end position="425"/>
    </location>
</feature>
<dbReference type="EMBL" id="GL385404">
    <property type="protein sequence ID" value="EJT69313.1"/>
    <property type="molecule type" value="Genomic_DNA"/>
</dbReference>
<evidence type="ECO:0000313" key="5">
    <source>
        <dbReference type="Proteomes" id="UP000006039"/>
    </source>
</evidence>
<name>J3PHF3_GAET3</name>
<dbReference type="HOGENOM" id="CLU_019744_2_0_1"/>
<evidence type="ECO:0000313" key="4">
    <source>
        <dbReference type="EnsemblFungi" id="EJT69313"/>
    </source>
</evidence>
<reference evidence="5" key="1">
    <citation type="submission" date="2010-07" db="EMBL/GenBank/DDBJ databases">
        <title>The genome sequence of Gaeumannomyces graminis var. tritici strain R3-111a-1.</title>
        <authorList>
            <consortium name="The Broad Institute Genome Sequencing Platform"/>
            <person name="Ma L.-J."/>
            <person name="Dead R."/>
            <person name="Young S."/>
            <person name="Zeng Q."/>
            <person name="Koehrsen M."/>
            <person name="Alvarado L."/>
            <person name="Berlin A."/>
            <person name="Chapman S.B."/>
            <person name="Chen Z."/>
            <person name="Freedman E."/>
            <person name="Gellesch M."/>
            <person name="Goldberg J."/>
            <person name="Griggs A."/>
            <person name="Gujja S."/>
            <person name="Heilman E.R."/>
            <person name="Heiman D."/>
            <person name="Hepburn T."/>
            <person name="Howarth C."/>
            <person name="Jen D."/>
            <person name="Larson L."/>
            <person name="Mehta T."/>
            <person name="Neiman D."/>
            <person name="Pearson M."/>
            <person name="Roberts A."/>
            <person name="Saif S."/>
            <person name="Shea T."/>
            <person name="Shenoy N."/>
            <person name="Sisk P."/>
            <person name="Stolte C."/>
            <person name="Sykes S."/>
            <person name="Walk T."/>
            <person name="White J."/>
            <person name="Yandava C."/>
            <person name="Haas B."/>
            <person name="Nusbaum C."/>
            <person name="Birren B."/>
        </authorList>
    </citation>
    <scope>NUCLEOTIDE SEQUENCE [LARGE SCALE GENOMIC DNA]</scope>
    <source>
        <strain evidence="5">R3-111a-1</strain>
    </source>
</reference>
<reference evidence="3" key="3">
    <citation type="submission" date="2010-09" db="EMBL/GenBank/DDBJ databases">
        <title>Annotation of Gaeumannomyces graminis var. tritici R3-111a-1.</title>
        <authorList>
            <consortium name="The Broad Institute Genome Sequencing Platform"/>
            <person name="Ma L.-J."/>
            <person name="Dead R."/>
            <person name="Young S.K."/>
            <person name="Zeng Q."/>
            <person name="Gargeya S."/>
            <person name="Fitzgerald M."/>
            <person name="Haas B."/>
            <person name="Abouelleil A."/>
            <person name="Alvarado L."/>
            <person name="Arachchi H.M."/>
            <person name="Berlin A."/>
            <person name="Brown A."/>
            <person name="Chapman S.B."/>
            <person name="Chen Z."/>
            <person name="Dunbar C."/>
            <person name="Freedman E."/>
            <person name="Gearin G."/>
            <person name="Gellesch M."/>
            <person name="Goldberg J."/>
            <person name="Griggs A."/>
            <person name="Gujja S."/>
            <person name="Heiman D."/>
            <person name="Howarth C."/>
            <person name="Larson L."/>
            <person name="Lui A."/>
            <person name="MacDonald P.J.P."/>
            <person name="Mehta T."/>
            <person name="Montmayeur A."/>
            <person name="Murphy C."/>
            <person name="Neiman D."/>
            <person name="Pearson M."/>
            <person name="Priest M."/>
            <person name="Roberts A."/>
            <person name="Saif S."/>
            <person name="Shea T."/>
            <person name="Shenoy N."/>
            <person name="Sisk P."/>
            <person name="Stolte C."/>
            <person name="Sykes S."/>
            <person name="Yandava C."/>
            <person name="Wortman J."/>
            <person name="Nusbaum C."/>
            <person name="Birren B."/>
        </authorList>
    </citation>
    <scope>NUCLEOTIDE SEQUENCE</scope>
    <source>
        <strain evidence="3">R3-111a-1</strain>
    </source>
</reference>
<dbReference type="RefSeq" id="XP_009229098.1">
    <property type="nucleotide sequence ID" value="XM_009230834.1"/>
</dbReference>
<proteinExistence type="predicted"/>
<evidence type="ECO:0000313" key="3">
    <source>
        <dbReference type="EMBL" id="EJT69313.1"/>
    </source>
</evidence>
<sequence length="546" mass="58368">MGGDKRRGGSSSHVLRTTPPAAPASSASSSSSSFASTPSADRNSGPVVATPPRAALSDGNTGKAGATDDSTGGAPPSRTGTPIRRPNTPHATHREGSRPRGRMGQDTPGDRHGKGSSNPASRSGSPLKDGQAVAEVESDTSLRQQVLDLKRELRKKEDEFRKALDNLSHNESENAGFWQSSHGQLNRQFMHVDAELRDARAELEDLRGEREDLRAGWDASRRDLAAREREVTNLKGQVRGLKDWLATSTRAAGVAPADDVFADGFSRLFNGLQNWLVGSFRRVKLDLSRTDEATLEEVAALVPTYAELVSTSKLQMLQSLVSRILVEMIFDSYFVGLTEHQALQLAQTESLVESLVTGPEPLNQWRSTTLTLLNKDAAHAMHDETSRLTDSVVARINRLLGALSPDYHAAADGGSTSSSGAPATPFLSSTPGPAAAAASEASLRQLVASSIELARLLAVQRASFRVFMPEVRPSVGAAEDEDRARPPAFDPARMEDMGGLDEEALAGALVRCATFPGIVKRGDEAGGHMQQYENVIAKARVLCNPG</sequence>
<dbReference type="AlphaFoldDB" id="J3PHF3"/>
<reference evidence="3" key="2">
    <citation type="submission" date="2010-07" db="EMBL/GenBank/DDBJ databases">
        <authorList>
            <consortium name="The Broad Institute Genome Sequencing Platform"/>
            <consortium name="Broad Institute Genome Sequencing Center for Infectious Disease"/>
            <person name="Ma L.-J."/>
            <person name="Dead R."/>
            <person name="Young S."/>
            <person name="Zeng Q."/>
            <person name="Koehrsen M."/>
            <person name="Alvarado L."/>
            <person name="Berlin A."/>
            <person name="Chapman S.B."/>
            <person name="Chen Z."/>
            <person name="Freedman E."/>
            <person name="Gellesch M."/>
            <person name="Goldberg J."/>
            <person name="Griggs A."/>
            <person name="Gujja S."/>
            <person name="Heilman E.R."/>
            <person name="Heiman D."/>
            <person name="Hepburn T."/>
            <person name="Howarth C."/>
            <person name="Jen D."/>
            <person name="Larson L."/>
            <person name="Mehta T."/>
            <person name="Neiman D."/>
            <person name="Pearson M."/>
            <person name="Roberts A."/>
            <person name="Saif S."/>
            <person name="Shea T."/>
            <person name="Shenoy N."/>
            <person name="Sisk P."/>
            <person name="Stolte C."/>
            <person name="Sykes S."/>
            <person name="Walk T."/>
            <person name="White J."/>
            <person name="Yandava C."/>
            <person name="Haas B."/>
            <person name="Nusbaum C."/>
            <person name="Birren B."/>
        </authorList>
    </citation>
    <scope>NUCLEOTIDE SEQUENCE</scope>
    <source>
        <strain evidence="3">R3-111a-1</strain>
    </source>
</reference>
<dbReference type="STRING" id="644352.J3PHF3"/>
<dbReference type="eggNOG" id="ENOG502S9Q7">
    <property type="taxonomic scope" value="Eukaryota"/>
</dbReference>
<feature type="coiled-coil region" evidence="1">
    <location>
        <begin position="139"/>
        <end position="216"/>
    </location>
</feature>
<dbReference type="Proteomes" id="UP000006039">
    <property type="component" value="Unassembled WGS sequence"/>
</dbReference>
<dbReference type="GeneID" id="20353390"/>
<keyword evidence="1" id="KW-0175">Coiled coil</keyword>
<reference evidence="4" key="4">
    <citation type="journal article" date="2015" name="G3 (Bethesda)">
        <title>Genome sequences of three phytopathogenic species of the Magnaporthaceae family of fungi.</title>
        <authorList>
            <person name="Okagaki L.H."/>
            <person name="Nunes C.C."/>
            <person name="Sailsbery J."/>
            <person name="Clay B."/>
            <person name="Brown D."/>
            <person name="John T."/>
            <person name="Oh Y."/>
            <person name="Young N."/>
            <person name="Fitzgerald M."/>
            <person name="Haas B.J."/>
            <person name="Zeng Q."/>
            <person name="Young S."/>
            <person name="Adiconis X."/>
            <person name="Fan L."/>
            <person name="Levin J.Z."/>
            <person name="Mitchell T.K."/>
            <person name="Okubara P.A."/>
            <person name="Farman M.L."/>
            <person name="Kohn L.M."/>
            <person name="Birren B."/>
            <person name="Ma L.-J."/>
            <person name="Dean R.A."/>
        </authorList>
    </citation>
    <scope>NUCLEOTIDE SEQUENCE</scope>
    <source>
        <strain evidence="4">R3-111a-1</strain>
    </source>
</reference>
<reference evidence="4" key="5">
    <citation type="submission" date="2018-04" db="UniProtKB">
        <authorList>
            <consortium name="EnsemblFungi"/>
        </authorList>
    </citation>
    <scope>IDENTIFICATION</scope>
    <source>
        <strain evidence="4">R3-111a-1</strain>
    </source>
</reference>
<protein>
    <submittedName>
        <fullName evidence="3 4">Uncharacterized protein</fullName>
    </submittedName>
</protein>
<accession>J3PHF3</accession>
<keyword evidence="5" id="KW-1185">Reference proteome</keyword>
<feature type="compositionally biased region" description="Low complexity" evidence="2">
    <location>
        <begin position="17"/>
        <end position="40"/>
    </location>
</feature>
<dbReference type="VEuPathDB" id="FungiDB:GGTG_12932"/>
<organism evidence="3">
    <name type="scientific">Gaeumannomyces tritici (strain R3-111a-1)</name>
    <name type="common">Wheat and barley take-all root rot fungus</name>
    <name type="synonym">Gaeumannomyces graminis var. tritici</name>
    <dbReference type="NCBI Taxonomy" id="644352"/>
    <lineage>
        <taxon>Eukaryota</taxon>
        <taxon>Fungi</taxon>
        <taxon>Dikarya</taxon>
        <taxon>Ascomycota</taxon>
        <taxon>Pezizomycotina</taxon>
        <taxon>Sordariomycetes</taxon>
        <taxon>Sordariomycetidae</taxon>
        <taxon>Magnaporthales</taxon>
        <taxon>Magnaporthaceae</taxon>
        <taxon>Gaeumannomyces</taxon>
    </lineage>
</organism>
<dbReference type="EnsemblFungi" id="EJT69313">
    <property type="protein sequence ID" value="EJT69313"/>
    <property type="gene ID" value="GGTG_12932"/>
</dbReference>